<feature type="chain" id="PRO_5016579921" evidence="1">
    <location>
        <begin position="23"/>
        <end position="101"/>
    </location>
</feature>
<proteinExistence type="predicted"/>
<dbReference type="AlphaFoldDB" id="A0A371DKY5"/>
<accession>A0A371DKY5</accession>
<name>A0A371DKY5_9APHY</name>
<sequence>MMFLNLMVSATLLGTLLTTTEAAKPGNVIRVPLREPLRERTSFAGADGTLGRENTVHPRMKAVNRRAADVYQLPDMNNCIILRLGGQHQRRNATTTIFGQL</sequence>
<keyword evidence="3" id="KW-1185">Reference proteome</keyword>
<feature type="signal peptide" evidence="1">
    <location>
        <begin position="1"/>
        <end position="22"/>
    </location>
</feature>
<evidence type="ECO:0000313" key="3">
    <source>
        <dbReference type="Proteomes" id="UP000256964"/>
    </source>
</evidence>
<protein>
    <submittedName>
        <fullName evidence="2">Uncharacterized protein</fullName>
    </submittedName>
</protein>
<organism evidence="2 3">
    <name type="scientific">Lentinus brumalis</name>
    <dbReference type="NCBI Taxonomy" id="2498619"/>
    <lineage>
        <taxon>Eukaryota</taxon>
        <taxon>Fungi</taxon>
        <taxon>Dikarya</taxon>
        <taxon>Basidiomycota</taxon>
        <taxon>Agaricomycotina</taxon>
        <taxon>Agaricomycetes</taxon>
        <taxon>Polyporales</taxon>
        <taxon>Polyporaceae</taxon>
        <taxon>Lentinus</taxon>
    </lineage>
</organism>
<keyword evidence="1" id="KW-0732">Signal</keyword>
<dbReference type="Proteomes" id="UP000256964">
    <property type="component" value="Unassembled WGS sequence"/>
</dbReference>
<dbReference type="EMBL" id="KZ857388">
    <property type="protein sequence ID" value="RDX53187.1"/>
    <property type="molecule type" value="Genomic_DNA"/>
</dbReference>
<reference evidence="2 3" key="1">
    <citation type="journal article" date="2018" name="Biotechnol. Biofuels">
        <title>Integrative visual omics of the white-rot fungus Polyporus brumalis exposes the biotechnological potential of its oxidative enzymes for delignifying raw plant biomass.</title>
        <authorList>
            <person name="Miyauchi S."/>
            <person name="Rancon A."/>
            <person name="Drula E."/>
            <person name="Hage H."/>
            <person name="Chaduli D."/>
            <person name="Favel A."/>
            <person name="Grisel S."/>
            <person name="Henrissat B."/>
            <person name="Herpoel-Gimbert I."/>
            <person name="Ruiz-Duenas F.J."/>
            <person name="Chevret D."/>
            <person name="Hainaut M."/>
            <person name="Lin J."/>
            <person name="Wang M."/>
            <person name="Pangilinan J."/>
            <person name="Lipzen A."/>
            <person name="Lesage-Meessen L."/>
            <person name="Navarro D."/>
            <person name="Riley R."/>
            <person name="Grigoriev I.V."/>
            <person name="Zhou S."/>
            <person name="Raouche S."/>
            <person name="Rosso M.N."/>
        </authorList>
    </citation>
    <scope>NUCLEOTIDE SEQUENCE [LARGE SCALE GENOMIC DNA]</scope>
    <source>
        <strain evidence="2 3">BRFM 1820</strain>
    </source>
</reference>
<evidence type="ECO:0000256" key="1">
    <source>
        <dbReference type="SAM" id="SignalP"/>
    </source>
</evidence>
<gene>
    <name evidence="2" type="ORF">OH76DRAFT_79354</name>
</gene>
<evidence type="ECO:0000313" key="2">
    <source>
        <dbReference type="EMBL" id="RDX53187.1"/>
    </source>
</evidence>